<protein>
    <submittedName>
        <fullName evidence="6">Putative spermidine/putrescine transport system ATP-binding protein</fullName>
    </submittedName>
</protein>
<accession>A0A2S4LXK2</accession>
<dbReference type="InterPro" id="IPR013611">
    <property type="entry name" value="Transp-assoc_OB_typ2"/>
</dbReference>
<dbReference type="InterPro" id="IPR027417">
    <property type="entry name" value="P-loop_NTPase"/>
</dbReference>
<dbReference type="PANTHER" id="PTHR42781">
    <property type="entry name" value="SPERMIDINE/PUTRESCINE IMPORT ATP-BINDING PROTEIN POTA"/>
    <property type="match status" value="1"/>
</dbReference>
<name>A0A2S4LXK2_9HYPH</name>
<dbReference type="GO" id="GO:0005524">
    <property type="term" value="F:ATP binding"/>
    <property type="evidence" value="ECO:0007669"/>
    <property type="project" value="UniProtKB-KW"/>
</dbReference>
<evidence type="ECO:0000256" key="4">
    <source>
        <dbReference type="ARBA" id="ARBA00022840"/>
    </source>
</evidence>
<dbReference type="GO" id="GO:0016887">
    <property type="term" value="F:ATP hydrolysis activity"/>
    <property type="evidence" value="ECO:0007669"/>
    <property type="project" value="InterPro"/>
</dbReference>
<dbReference type="PANTHER" id="PTHR42781:SF4">
    <property type="entry name" value="SPERMIDINE_PUTRESCINE IMPORT ATP-BINDING PROTEIN POTA"/>
    <property type="match status" value="1"/>
</dbReference>
<evidence type="ECO:0000256" key="3">
    <source>
        <dbReference type="ARBA" id="ARBA00022741"/>
    </source>
</evidence>
<organism evidence="6 7">
    <name type="scientific">Bosea psychrotolerans</name>
    <dbReference type="NCBI Taxonomy" id="1871628"/>
    <lineage>
        <taxon>Bacteria</taxon>
        <taxon>Pseudomonadati</taxon>
        <taxon>Pseudomonadota</taxon>
        <taxon>Alphaproteobacteria</taxon>
        <taxon>Hyphomicrobiales</taxon>
        <taxon>Boseaceae</taxon>
        <taxon>Bosea</taxon>
    </lineage>
</organism>
<dbReference type="Proteomes" id="UP000236919">
    <property type="component" value="Unassembled WGS sequence"/>
</dbReference>
<dbReference type="GO" id="GO:0022857">
    <property type="term" value="F:transmembrane transporter activity"/>
    <property type="evidence" value="ECO:0007669"/>
    <property type="project" value="InterPro"/>
</dbReference>
<dbReference type="Pfam" id="PF08402">
    <property type="entry name" value="TOBE_2"/>
    <property type="match status" value="1"/>
</dbReference>
<keyword evidence="3" id="KW-0547">Nucleotide-binding</keyword>
<dbReference type="InterPro" id="IPR017871">
    <property type="entry name" value="ABC_transporter-like_CS"/>
</dbReference>
<dbReference type="InterPro" id="IPR003439">
    <property type="entry name" value="ABC_transporter-like_ATP-bd"/>
</dbReference>
<dbReference type="EMBL" id="PQFZ01000020">
    <property type="protein sequence ID" value="POR47184.1"/>
    <property type="molecule type" value="Genomic_DNA"/>
</dbReference>
<dbReference type="OrthoDB" id="7813699at2"/>
<dbReference type="Gene3D" id="3.40.50.300">
    <property type="entry name" value="P-loop containing nucleotide triphosphate hydrolases"/>
    <property type="match status" value="1"/>
</dbReference>
<comment type="similarity">
    <text evidence="1">Belongs to the ABC transporter superfamily.</text>
</comment>
<gene>
    <name evidence="6" type="ORF">CYD53_12074</name>
</gene>
<dbReference type="AlphaFoldDB" id="A0A2S4LXK2"/>
<dbReference type="InterPro" id="IPR008995">
    <property type="entry name" value="Mo/tungstate-bd_C_term_dom"/>
</dbReference>
<evidence type="ECO:0000313" key="7">
    <source>
        <dbReference type="Proteomes" id="UP000236919"/>
    </source>
</evidence>
<feature type="domain" description="ABC transporter" evidence="5">
    <location>
        <begin position="9"/>
        <end position="239"/>
    </location>
</feature>
<evidence type="ECO:0000259" key="5">
    <source>
        <dbReference type="PROSITE" id="PS50893"/>
    </source>
</evidence>
<evidence type="ECO:0000256" key="1">
    <source>
        <dbReference type="ARBA" id="ARBA00005417"/>
    </source>
</evidence>
<dbReference type="InterPro" id="IPR003593">
    <property type="entry name" value="AAA+_ATPase"/>
</dbReference>
<dbReference type="GO" id="GO:0015847">
    <property type="term" value="P:putrescine transport"/>
    <property type="evidence" value="ECO:0007669"/>
    <property type="project" value="UniProtKB-ARBA"/>
</dbReference>
<dbReference type="GO" id="GO:0043190">
    <property type="term" value="C:ATP-binding cassette (ABC) transporter complex"/>
    <property type="evidence" value="ECO:0007669"/>
    <property type="project" value="InterPro"/>
</dbReference>
<dbReference type="Pfam" id="PF00005">
    <property type="entry name" value="ABC_tran"/>
    <property type="match status" value="1"/>
</dbReference>
<keyword evidence="4 6" id="KW-0067">ATP-binding</keyword>
<comment type="caution">
    <text evidence="6">The sequence shown here is derived from an EMBL/GenBank/DDBJ whole genome shotgun (WGS) entry which is preliminary data.</text>
</comment>
<proteinExistence type="inferred from homology"/>
<dbReference type="RefSeq" id="WP_103720750.1">
    <property type="nucleotide sequence ID" value="NZ_PQFZ01000020.1"/>
</dbReference>
<dbReference type="PROSITE" id="PS00211">
    <property type="entry name" value="ABC_TRANSPORTER_1"/>
    <property type="match status" value="1"/>
</dbReference>
<evidence type="ECO:0000256" key="2">
    <source>
        <dbReference type="ARBA" id="ARBA00022448"/>
    </source>
</evidence>
<keyword evidence="2" id="KW-0813">Transport</keyword>
<keyword evidence="7" id="KW-1185">Reference proteome</keyword>
<dbReference type="SMART" id="SM00382">
    <property type="entry name" value="AAA"/>
    <property type="match status" value="1"/>
</dbReference>
<evidence type="ECO:0000313" key="6">
    <source>
        <dbReference type="EMBL" id="POR47184.1"/>
    </source>
</evidence>
<reference evidence="6 7" key="1">
    <citation type="submission" date="2018-01" db="EMBL/GenBank/DDBJ databases">
        <title>Genomic Encyclopedia of Type Strains, Phase III (KMG-III): the genomes of soil and plant-associated and newly described type strains.</title>
        <authorList>
            <person name="Whitman W."/>
        </authorList>
    </citation>
    <scope>NUCLEOTIDE SEQUENCE [LARGE SCALE GENOMIC DNA]</scope>
    <source>
        <strain evidence="6 7">1131</strain>
    </source>
</reference>
<dbReference type="FunFam" id="3.40.50.300:FF:000133">
    <property type="entry name" value="Spermidine/putrescine import ATP-binding protein PotA"/>
    <property type="match status" value="1"/>
</dbReference>
<dbReference type="SUPFAM" id="SSF50331">
    <property type="entry name" value="MOP-like"/>
    <property type="match status" value="1"/>
</dbReference>
<dbReference type="InterPro" id="IPR050093">
    <property type="entry name" value="ABC_SmlMolc_Importer"/>
</dbReference>
<dbReference type="SUPFAM" id="SSF52540">
    <property type="entry name" value="P-loop containing nucleoside triphosphate hydrolases"/>
    <property type="match status" value="1"/>
</dbReference>
<sequence>MSTPSSSRLEIDGVAKAYGAVKAVESVSLAVEPGEVLALLGPSGCGKTTLLQSIAGFVVPDAGDIRLDGASILVTPPEKRRTAMLFQQYALFPHMSVRDNIGFGLRMARVPKVEAARRIEQALALVRITQLAERRPAQLSGGQRQRVALARAVVTEPRLLLLDEPLGALDQNLREEMQVELRKLQRNLGLTTVMVTHDQREAIVLSDRIAVMKEGRIEQIGTPLDIHDHPRTHYVATFTGVENLLPGRFHGEDVVELAGQRIVGVQASAAKPGAVTLAIRSEAITVLPPGQGDIEGTIGFVQMLGASVRYEVAIATGLTVTVTEVRRDAPPFELGAAVSIRLAASRCSVLAS</sequence>
<dbReference type="PROSITE" id="PS50893">
    <property type="entry name" value="ABC_TRANSPORTER_2"/>
    <property type="match status" value="1"/>
</dbReference>